<dbReference type="InterPro" id="IPR020846">
    <property type="entry name" value="MFS_dom"/>
</dbReference>
<sequence length="395" mass="43292">MKRSIYVLALGAFGIITTEFGVVGILPTISRQFGVSIDTAGWLLSAFAITVAVSSPFITSITTKINRKFLLCLVMSIFVISNLISAFSTNFTMLMFARILPAILHPLFWNISIAIAFKEKGAKGVSTVMLGLSLATVLGIPMTTYAADLFHDWKASFFLSSAISLIAFIGLLIFIPTMPAEKEKSQQNQLTILKNPFLWINLISTIGTLAAMFSSYTYLTAYLEEITKMNGAQISIMLLLFGGMGTIGNWLMGLALSRNVKLTTRLFLLLLISVQVLAYFMGGIFISMVIIVSFWGMIHTGGFLVSNIRTTQNIPHHALEFVNSLLTSSFNIGISLGAFLGGIVSSYYGVQHVLFVSVLLLSATFLLSFFSFPKDITADENDEEKQLMTPVCEHI</sequence>
<dbReference type="InterPro" id="IPR036259">
    <property type="entry name" value="MFS_trans_sf"/>
</dbReference>
<evidence type="ECO:0000256" key="6">
    <source>
        <dbReference type="SAM" id="Phobius"/>
    </source>
</evidence>
<keyword evidence="3 6" id="KW-0812">Transmembrane</keyword>
<evidence type="ECO:0000256" key="1">
    <source>
        <dbReference type="ARBA" id="ARBA00004651"/>
    </source>
</evidence>
<feature type="transmembrane region" description="Helical" evidence="6">
    <location>
        <begin position="266"/>
        <end position="298"/>
    </location>
</feature>
<gene>
    <name evidence="8" type="ORF">EG343_00855</name>
</gene>
<keyword evidence="2" id="KW-1003">Cell membrane</keyword>
<dbReference type="SUPFAM" id="SSF103473">
    <property type="entry name" value="MFS general substrate transporter"/>
    <property type="match status" value="1"/>
</dbReference>
<dbReference type="PANTHER" id="PTHR43124:SF3">
    <property type="entry name" value="CHLORAMPHENICOL EFFLUX PUMP RV0191"/>
    <property type="match status" value="1"/>
</dbReference>
<feature type="transmembrane region" description="Helical" evidence="6">
    <location>
        <begin position="318"/>
        <end position="341"/>
    </location>
</feature>
<dbReference type="InterPro" id="IPR011701">
    <property type="entry name" value="MFS"/>
</dbReference>
<dbReference type="PANTHER" id="PTHR43124">
    <property type="entry name" value="PURINE EFFLUX PUMP PBUE"/>
    <property type="match status" value="1"/>
</dbReference>
<evidence type="ECO:0000313" key="9">
    <source>
        <dbReference type="Proteomes" id="UP000278288"/>
    </source>
</evidence>
<dbReference type="PROSITE" id="PS50850">
    <property type="entry name" value="MFS"/>
    <property type="match status" value="1"/>
</dbReference>
<feature type="domain" description="Major facilitator superfamily (MFS) profile" evidence="7">
    <location>
        <begin position="4"/>
        <end position="376"/>
    </location>
</feature>
<accession>A0AAD0YLA6</accession>
<feature type="transmembrane region" description="Helical" evidence="6">
    <location>
        <begin position="153"/>
        <end position="175"/>
    </location>
</feature>
<evidence type="ECO:0000256" key="4">
    <source>
        <dbReference type="ARBA" id="ARBA00022989"/>
    </source>
</evidence>
<feature type="transmembrane region" description="Helical" evidence="6">
    <location>
        <begin position="95"/>
        <end position="117"/>
    </location>
</feature>
<dbReference type="RefSeq" id="WP_123855759.1">
    <property type="nucleotide sequence ID" value="NZ_CP033923.1"/>
</dbReference>
<proteinExistence type="predicted"/>
<organism evidence="8 9">
    <name type="scientific">Chryseobacterium nakagawai</name>
    <dbReference type="NCBI Taxonomy" id="1241982"/>
    <lineage>
        <taxon>Bacteria</taxon>
        <taxon>Pseudomonadati</taxon>
        <taxon>Bacteroidota</taxon>
        <taxon>Flavobacteriia</taxon>
        <taxon>Flavobacteriales</taxon>
        <taxon>Weeksellaceae</taxon>
        <taxon>Chryseobacterium group</taxon>
        <taxon>Chryseobacterium</taxon>
    </lineage>
</organism>
<dbReference type="AlphaFoldDB" id="A0AAD0YLA6"/>
<evidence type="ECO:0000313" key="8">
    <source>
        <dbReference type="EMBL" id="AZA89281.1"/>
    </source>
</evidence>
<dbReference type="Gene3D" id="1.20.1250.20">
    <property type="entry name" value="MFS general substrate transporter like domains"/>
    <property type="match status" value="1"/>
</dbReference>
<feature type="transmembrane region" description="Helical" evidence="6">
    <location>
        <begin position="129"/>
        <end position="147"/>
    </location>
</feature>
<dbReference type="CDD" id="cd17324">
    <property type="entry name" value="MFS_NepI_like"/>
    <property type="match status" value="1"/>
</dbReference>
<feature type="transmembrane region" description="Helical" evidence="6">
    <location>
        <begin position="69"/>
        <end position="89"/>
    </location>
</feature>
<dbReference type="Proteomes" id="UP000278288">
    <property type="component" value="Chromosome"/>
</dbReference>
<name>A0AAD0YLA6_CHRNA</name>
<dbReference type="KEGG" id="cnk:EG343_00855"/>
<dbReference type="Pfam" id="PF07690">
    <property type="entry name" value="MFS_1"/>
    <property type="match status" value="1"/>
</dbReference>
<evidence type="ECO:0000256" key="3">
    <source>
        <dbReference type="ARBA" id="ARBA00022692"/>
    </source>
</evidence>
<reference evidence="8 9" key="1">
    <citation type="submission" date="2018-11" db="EMBL/GenBank/DDBJ databases">
        <title>Proposal to divide the Flavobacteriaceae and reorganize its genera based on Amino Acid Identity values calculated from whole genome sequences.</title>
        <authorList>
            <person name="Nicholson A.C."/>
            <person name="Gulvik C.A."/>
            <person name="Whitney A.M."/>
            <person name="Humrighouse B.W."/>
            <person name="Bell M."/>
            <person name="Holmes B."/>
            <person name="Steigerwalt A.G."/>
            <person name="Villarma A."/>
            <person name="Sheth M."/>
            <person name="Batra D."/>
            <person name="Pryor J."/>
            <person name="Bernardet J.-F."/>
            <person name="Hugo C."/>
            <person name="Kampfer P."/>
            <person name="Newman J."/>
            <person name="McQuiston J.R."/>
        </authorList>
    </citation>
    <scope>NUCLEOTIDE SEQUENCE [LARGE SCALE GENOMIC DNA]</scope>
    <source>
        <strain evidence="8 9">G0041</strain>
    </source>
</reference>
<feature type="transmembrane region" description="Helical" evidence="6">
    <location>
        <begin position="353"/>
        <end position="372"/>
    </location>
</feature>
<evidence type="ECO:0000256" key="5">
    <source>
        <dbReference type="ARBA" id="ARBA00023136"/>
    </source>
</evidence>
<keyword evidence="5 6" id="KW-0472">Membrane</keyword>
<keyword evidence="9" id="KW-1185">Reference proteome</keyword>
<feature type="transmembrane region" description="Helical" evidence="6">
    <location>
        <begin position="7"/>
        <end position="29"/>
    </location>
</feature>
<dbReference type="GO" id="GO:0022857">
    <property type="term" value="F:transmembrane transporter activity"/>
    <property type="evidence" value="ECO:0007669"/>
    <property type="project" value="InterPro"/>
</dbReference>
<evidence type="ECO:0000256" key="2">
    <source>
        <dbReference type="ARBA" id="ARBA00022475"/>
    </source>
</evidence>
<keyword evidence="4 6" id="KW-1133">Transmembrane helix</keyword>
<feature type="transmembrane region" description="Helical" evidence="6">
    <location>
        <begin position="41"/>
        <end position="62"/>
    </location>
</feature>
<dbReference type="InterPro" id="IPR050189">
    <property type="entry name" value="MFS_Efflux_Transporters"/>
</dbReference>
<dbReference type="GO" id="GO:0005886">
    <property type="term" value="C:plasma membrane"/>
    <property type="evidence" value="ECO:0007669"/>
    <property type="project" value="UniProtKB-SubCell"/>
</dbReference>
<dbReference type="EMBL" id="CP033923">
    <property type="protein sequence ID" value="AZA89281.1"/>
    <property type="molecule type" value="Genomic_DNA"/>
</dbReference>
<feature type="transmembrane region" description="Helical" evidence="6">
    <location>
        <begin position="231"/>
        <end position="254"/>
    </location>
</feature>
<comment type="subcellular location">
    <subcellularLocation>
        <location evidence="1">Cell membrane</location>
        <topology evidence="1">Multi-pass membrane protein</topology>
    </subcellularLocation>
</comment>
<feature type="transmembrane region" description="Helical" evidence="6">
    <location>
        <begin position="196"/>
        <end position="219"/>
    </location>
</feature>
<evidence type="ECO:0000259" key="7">
    <source>
        <dbReference type="PROSITE" id="PS50850"/>
    </source>
</evidence>
<protein>
    <submittedName>
        <fullName evidence="8">MFS transporter</fullName>
    </submittedName>
</protein>